<dbReference type="Proteomes" id="UP000183185">
    <property type="component" value="Unassembled WGS sequence"/>
</dbReference>
<proteinExistence type="predicted"/>
<sequence length="60" mass="7215">MSYVVINAFRDKEDNNLLYQAGEKYPKSDYKPPKKRLNELSKEHQTHKCVFIQEVKEKEE</sequence>
<dbReference type="RefSeq" id="WP_071745267.1">
    <property type="nucleotide sequence ID" value="NZ_MACH01000068.1"/>
</dbReference>
<evidence type="ECO:0000313" key="2">
    <source>
        <dbReference type="Proteomes" id="UP000183185"/>
    </source>
</evidence>
<organism evidence="1 2">
    <name type="scientific">Bacillus proteolyticus</name>
    <dbReference type="NCBI Taxonomy" id="2026192"/>
    <lineage>
        <taxon>Bacteria</taxon>
        <taxon>Bacillati</taxon>
        <taxon>Bacillota</taxon>
        <taxon>Bacilli</taxon>
        <taxon>Bacillales</taxon>
        <taxon>Bacillaceae</taxon>
        <taxon>Bacillus</taxon>
        <taxon>Bacillus cereus group</taxon>
    </lineage>
</organism>
<protein>
    <submittedName>
        <fullName evidence="1">Uncharacterized protein</fullName>
    </submittedName>
</protein>
<reference evidence="1 2" key="1">
    <citation type="submission" date="2016-06" db="EMBL/GenBank/DDBJ databases">
        <title>First insights into the genetic diversity and population structure of in the Bacillus cereus group bacteria from diverse marine environments.</title>
        <authorList>
            <person name="Liu Y."/>
            <person name="Lai Q."/>
            <person name="Shao Z."/>
        </authorList>
    </citation>
    <scope>NUCLEOTIDE SEQUENCE [LARGE SCALE GENOMIC DNA]</scope>
    <source>
        <strain evidence="1 2">TD42</strain>
    </source>
</reference>
<dbReference type="EMBL" id="MACH01000068">
    <property type="protein sequence ID" value="OJE47659.1"/>
    <property type="molecule type" value="Genomic_DNA"/>
</dbReference>
<name>A0AA44KX19_9BACI</name>
<gene>
    <name evidence="1" type="ORF">BAQ49_05395</name>
</gene>
<accession>A0AA44KX19</accession>
<evidence type="ECO:0000313" key="1">
    <source>
        <dbReference type="EMBL" id="OJE47659.1"/>
    </source>
</evidence>
<dbReference type="AlphaFoldDB" id="A0AA44KX19"/>
<comment type="caution">
    <text evidence="1">The sequence shown here is derived from an EMBL/GenBank/DDBJ whole genome shotgun (WGS) entry which is preliminary data.</text>
</comment>